<dbReference type="EMBL" id="OV651827">
    <property type="protein sequence ID" value="CAH1103767.1"/>
    <property type="molecule type" value="Genomic_DNA"/>
</dbReference>
<reference evidence="1" key="1">
    <citation type="submission" date="2022-01" db="EMBL/GenBank/DDBJ databases">
        <authorList>
            <person name="King R."/>
        </authorList>
    </citation>
    <scope>NUCLEOTIDE SEQUENCE</scope>
</reference>
<keyword evidence="2" id="KW-1185">Reference proteome</keyword>
<evidence type="ECO:0000313" key="2">
    <source>
        <dbReference type="Proteomes" id="UP001153636"/>
    </source>
</evidence>
<gene>
    <name evidence="1" type="ORF">PSYICH_LOCUS4978</name>
</gene>
<dbReference type="OrthoDB" id="7475343at2759"/>
<dbReference type="Proteomes" id="UP001153636">
    <property type="component" value="Chromosome 15"/>
</dbReference>
<proteinExistence type="predicted"/>
<sequence length="126" mass="14910">MYLLVLVSLPYAKRHLSVYMACITTDRVLRLSNLLSLGKSLRDKRGKQTSGNAIPGEVIRLIEDHIRSFPIKHAHYTNRDYQYLSEKLDIKKMHQLLLEKYPQCSVKYSFYRRIFREKFSLSFGRP</sequence>
<evidence type="ECO:0000313" key="1">
    <source>
        <dbReference type="EMBL" id="CAH1103767.1"/>
    </source>
</evidence>
<organism evidence="1 2">
    <name type="scientific">Psylliodes chrysocephalus</name>
    <dbReference type="NCBI Taxonomy" id="3402493"/>
    <lineage>
        <taxon>Eukaryota</taxon>
        <taxon>Metazoa</taxon>
        <taxon>Ecdysozoa</taxon>
        <taxon>Arthropoda</taxon>
        <taxon>Hexapoda</taxon>
        <taxon>Insecta</taxon>
        <taxon>Pterygota</taxon>
        <taxon>Neoptera</taxon>
        <taxon>Endopterygota</taxon>
        <taxon>Coleoptera</taxon>
        <taxon>Polyphaga</taxon>
        <taxon>Cucujiformia</taxon>
        <taxon>Chrysomeloidea</taxon>
        <taxon>Chrysomelidae</taxon>
        <taxon>Galerucinae</taxon>
        <taxon>Alticini</taxon>
        <taxon>Psylliodes</taxon>
    </lineage>
</organism>
<protein>
    <submittedName>
        <fullName evidence="1">Uncharacterized protein</fullName>
    </submittedName>
</protein>
<name>A0A9P0CHX6_9CUCU</name>
<dbReference type="AlphaFoldDB" id="A0A9P0CHX6"/>
<accession>A0A9P0CHX6</accession>